<evidence type="ECO:0000313" key="3">
    <source>
        <dbReference type="Proteomes" id="UP000596427"/>
    </source>
</evidence>
<protein>
    <recommendedName>
        <fullName evidence="4">Transmembrane protein</fullName>
    </recommendedName>
</protein>
<keyword evidence="3" id="KW-1185">Reference proteome</keyword>
<dbReference type="KEGG" id="xdi:EZH22_24320"/>
<evidence type="ECO:0000256" key="1">
    <source>
        <dbReference type="SAM" id="Phobius"/>
    </source>
</evidence>
<dbReference type="RefSeq" id="WP_203192955.1">
    <property type="nucleotide sequence ID" value="NZ_CP063362.1"/>
</dbReference>
<keyword evidence="1" id="KW-1133">Transmembrane helix</keyword>
<keyword evidence="1" id="KW-0812">Transmembrane</keyword>
<feature type="transmembrane region" description="Helical" evidence="1">
    <location>
        <begin position="73"/>
        <end position="98"/>
    </location>
</feature>
<dbReference type="EMBL" id="CP063362">
    <property type="protein sequence ID" value="QRG06080.1"/>
    <property type="molecule type" value="Genomic_DNA"/>
</dbReference>
<name>A0A974PN73_9HYPH</name>
<organism evidence="2 3">
    <name type="scientific">Xanthobacter dioxanivorans</name>
    <dbReference type="NCBI Taxonomy" id="2528964"/>
    <lineage>
        <taxon>Bacteria</taxon>
        <taxon>Pseudomonadati</taxon>
        <taxon>Pseudomonadota</taxon>
        <taxon>Alphaproteobacteria</taxon>
        <taxon>Hyphomicrobiales</taxon>
        <taxon>Xanthobacteraceae</taxon>
        <taxon>Xanthobacter</taxon>
    </lineage>
</organism>
<accession>A0A974PN73</accession>
<proteinExistence type="predicted"/>
<evidence type="ECO:0000313" key="2">
    <source>
        <dbReference type="EMBL" id="QRG06080.1"/>
    </source>
</evidence>
<evidence type="ECO:0008006" key="4">
    <source>
        <dbReference type="Google" id="ProtNLM"/>
    </source>
</evidence>
<sequence length="108" mass="12326">MATGEVDSGMVVISREELREVMREEREAYATETSKAVQRAFMEVGLYADDSDERKRIRADFHHLRRWRELTDVLARQIGITIIGVIIVATMGVMWVGAQISLMKPPHP</sequence>
<gene>
    <name evidence="2" type="ORF">EZH22_24320</name>
</gene>
<dbReference type="Proteomes" id="UP000596427">
    <property type="component" value="Chromosome"/>
</dbReference>
<dbReference type="AlphaFoldDB" id="A0A974PN73"/>
<reference evidence="2 3" key="1">
    <citation type="submission" date="2020-10" db="EMBL/GenBank/DDBJ databases">
        <title>Degradation of 1,4-Dioxane by Xanthobacter sp. YN2, via a Novel Group-2 Soluble Di-Iron Monooxygenase.</title>
        <authorList>
            <person name="Ma F."/>
            <person name="Wang Y."/>
            <person name="Yang J."/>
            <person name="Guo H."/>
            <person name="Su D."/>
            <person name="Yu L."/>
        </authorList>
    </citation>
    <scope>NUCLEOTIDE SEQUENCE [LARGE SCALE GENOMIC DNA]</scope>
    <source>
        <strain evidence="2 3">YN2</strain>
    </source>
</reference>
<keyword evidence="1" id="KW-0472">Membrane</keyword>